<evidence type="ECO:0000313" key="8">
    <source>
        <dbReference type="EMBL" id="KRX97719.1"/>
    </source>
</evidence>
<evidence type="ECO:0000259" key="6">
    <source>
        <dbReference type="Pfam" id="PF05603"/>
    </source>
</evidence>
<dbReference type="AlphaFoldDB" id="A0A0V0YC71"/>
<evidence type="ECO:0000256" key="4">
    <source>
        <dbReference type="PROSITE-ProRule" id="PRU01016"/>
    </source>
</evidence>
<evidence type="ECO:0000256" key="2">
    <source>
        <dbReference type="ARBA" id="ARBA00022679"/>
    </source>
</evidence>
<keyword evidence="1 4" id="KW-0489">Methyltransferase</keyword>
<dbReference type="Pfam" id="PF05603">
    <property type="entry name" value="Hikeshi-like_N"/>
    <property type="match status" value="1"/>
</dbReference>
<accession>A0A0V0YC71</accession>
<sequence>MFGVLVPGRAVQTNLTQIDDTHCVFSLDDAEHVNHIIVLLTGQVAFPQGYGGAVYLCYPSSDGQQAWLYLGYVSNEKPSAIFRVTKLKSMIVPQTNVPGGFVGFNKSSTVVQLGISVEPLTSITSLTPVGDLDPPIMDNFVQFTQNMLQSFFNYALSFSASKVDIVNKAEGPYVPVNVVQGWNEQTPRILELFAGIGGFRLALQCSKVKYIPVGAYDIDETCNSTYVANFDGDIFRRRNICSVTWNELDQLQSDFWMLSPPCQPFMLSGNRRDVNDSRAKPFIHIVEVLMKMQSFPKYILLENVPGFISSVACMNLTETLEMKGYHSKIFILDPYDFGIPNHRKRAYLIAEHKSVDDLAAIDACEQLSNCQKVVCSKPISEFLCTLEETELQKYLVPDRLLIHKECMDIVCRDDTSSNCFTKGYGRYIKGTGSILKCKMQDGTEKLRFFTPIEIQRLMGFPETFVFPEKISIRQRYQLLGSSVNVFIVSKLIQAILNTFNRQ</sequence>
<dbReference type="PRINTS" id="PR00105">
    <property type="entry name" value="C5METTRFRASE"/>
</dbReference>
<dbReference type="Gene3D" id="3.90.120.10">
    <property type="entry name" value="DNA Methylase, subunit A, domain 2"/>
    <property type="match status" value="1"/>
</dbReference>
<evidence type="ECO:0000256" key="5">
    <source>
        <dbReference type="RuleBase" id="RU000416"/>
    </source>
</evidence>
<dbReference type="SUPFAM" id="SSF53335">
    <property type="entry name" value="S-adenosyl-L-methionine-dependent methyltransferases"/>
    <property type="match status" value="1"/>
</dbReference>
<dbReference type="Pfam" id="PF00145">
    <property type="entry name" value="DNA_methylase"/>
    <property type="match status" value="1"/>
</dbReference>
<dbReference type="PANTHER" id="PTHR46098:SF1">
    <property type="entry name" value="TRNA (CYTOSINE(38)-C(5))-METHYLTRANSFERASE"/>
    <property type="match status" value="1"/>
</dbReference>
<dbReference type="NCBIfam" id="TIGR00675">
    <property type="entry name" value="dcm"/>
    <property type="match status" value="1"/>
</dbReference>
<feature type="domain" description="Hikeshi-like C-terminal" evidence="7">
    <location>
        <begin position="138"/>
        <end position="184"/>
    </location>
</feature>
<dbReference type="InterPro" id="IPR001525">
    <property type="entry name" value="C5_MeTfrase"/>
</dbReference>
<organism evidence="8 9">
    <name type="scientific">Trichinella pseudospiralis</name>
    <name type="common">Parasitic roundworm</name>
    <dbReference type="NCBI Taxonomy" id="6337"/>
    <lineage>
        <taxon>Eukaryota</taxon>
        <taxon>Metazoa</taxon>
        <taxon>Ecdysozoa</taxon>
        <taxon>Nematoda</taxon>
        <taxon>Enoplea</taxon>
        <taxon>Dorylaimia</taxon>
        <taxon>Trichinellida</taxon>
        <taxon>Trichinellidae</taxon>
        <taxon>Trichinella</taxon>
    </lineage>
</organism>
<feature type="domain" description="Hikeshi-like N-terminal" evidence="6">
    <location>
        <begin position="6"/>
        <end position="125"/>
    </location>
</feature>
<comment type="similarity">
    <text evidence="4 5">Belongs to the class I-like SAM-binding methyltransferase superfamily. C5-methyltransferase family.</text>
</comment>
<dbReference type="InterPro" id="IPR029063">
    <property type="entry name" value="SAM-dependent_MTases_sf"/>
</dbReference>
<dbReference type="EMBL" id="JYDU01000028">
    <property type="protein sequence ID" value="KRX97719.1"/>
    <property type="molecule type" value="Genomic_DNA"/>
</dbReference>
<dbReference type="PANTHER" id="PTHR46098">
    <property type="entry name" value="TRNA (CYTOSINE(38)-C(5))-METHYLTRANSFERASE"/>
    <property type="match status" value="1"/>
</dbReference>
<dbReference type="STRING" id="6337.A0A0V0YC71"/>
<keyword evidence="2 4" id="KW-0808">Transferase</keyword>
<reference evidence="8 9" key="1">
    <citation type="submission" date="2015-01" db="EMBL/GenBank/DDBJ databases">
        <title>Evolution of Trichinella species and genotypes.</title>
        <authorList>
            <person name="Korhonen P.K."/>
            <person name="Edoardo P."/>
            <person name="Giuseppe L.R."/>
            <person name="Gasser R.B."/>
        </authorList>
    </citation>
    <scope>NUCLEOTIDE SEQUENCE [LARGE SCALE GENOMIC DNA]</scope>
    <source>
        <strain evidence="8">ISS141</strain>
    </source>
</reference>
<dbReference type="PROSITE" id="PS51679">
    <property type="entry name" value="SAM_MT_C5"/>
    <property type="match status" value="1"/>
</dbReference>
<dbReference type="Gene3D" id="3.40.50.150">
    <property type="entry name" value="Vaccinia Virus protein VP39"/>
    <property type="match status" value="1"/>
</dbReference>
<evidence type="ECO:0000313" key="9">
    <source>
        <dbReference type="Proteomes" id="UP000054815"/>
    </source>
</evidence>
<dbReference type="InterPro" id="IPR008493">
    <property type="entry name" value="Hikeshi-like_N"/>
</dbReference>
<comment type="caution">
    <text evidence="8">The sequence shown here is derived from an EMBL/GenBank/DDBJ whole genome shotgun (WGS) entry which is preliminary data.</text>
</comment>
<keyword evidence="3 4" id="KW-0949">S-adenosyl-L-methionine</keyword>
<dbReference type="GO" id="GO:0032259">
    <property type="term" value="P:methylation"/>
    <property type="evidence" value="ECO:0007669"/>
    <property type="project" value="UniProtKB-KW"/>
</dbReference>
<name>A0A0V0YC71_TRIPS</name>
<dbReference type="GO" id="GO:0008168">
    <property type="term" value="F:methyltransferase activity"/>
    <property type="evidence" value="ECO:0007669"/>
    <property type="project" value="UniProtKB-KW"/>
</dbReference>
<evidence type="ECO:0000256" key="1">
    <source>
        <dbReference type="ARBA" id="ARBA00022603"/>
    </source>
</evidence>
<evidence type="ECO:0000256" key="3">
    <source>
        <dbReference type="ARBA" id="ARBA00022691"/>
    </source>
</evidence>
<evidence type="ECO:0000259" key="7">
    <source>
        <dbReference type="Pfam" id="PF21057"/>
    </source>
</evidence>
<protein>
    <submittedName>
        <fullName evidence="8">DNA (Cytosine-5)-methyltransferase</fullName>
    </submittedName>
</protein>
<feature type="active site" evidence="4">
    <location>
        <position position="262"/>
    </location>
</feature>
<dbReference type="Pfam" id="PF21057">
    <property type="entry name" value="Hikeshi-like_C"/>
    <property type="match status" value="1"/>
</dbReference>
<dbReference type="InterPro" id="IPR050750">
    <property type="entry name" value="C5-MTase"/>
</dbReference>
<dbReference type="InterPro" id="IPR048364">
    <property type="entry name" value="Hikeshi-like_C"/>
</dbReference>
<dbReference type="Proteomes" id="UP000054815">
    <property type="component" value="Unassembled WGS sequence"/>
</dbReference>
<proteinExistence type="inferred from homology"/>
<gene>
    <name evidence="8" type="primary">dnmA</name>
    <name evidence="8" type="ORF">T4E_1483</name>
</gene>